<accession>M2Y9F0</accession>
<sequence>MSTDYPFSLPLGMDEEGHSYLLGVLGLCRAQWLLTDNGGGDLTPLHCRTILNHVGYIAAIAWMTDPGDAILVRAACLGKVHGC</sequence>
<dbReference type="AlphaFoldDB" id="M2Y9F0"/>
<proteinExistence type="predicted"/>
<organism evidence="1 2">
    <name type="scientific">Paramagnetospirillum caucaseum</name>
    <dbReference type="NCBI Taxonomy" id="1244869"/>
    <lineage>
        <taxon>Bacteria</taxon>
        <taxon>Pseudomonadati</taxon>
        <taxon>Pseudomonadota</taxon>
        <taxon>Alphaproteobacteria</taxon>
        <taxon>Rhodospirillales</taxon>
        <taxon>Magnetospirillaceae</taxon>
        <taxon>Paramagnetospirillum</taxon>
    </lineage>
</organism>
<evidence type="ECO:0000313" key="1">
    <source>
        <dbReference type="EMBL" id="EME69631.1"/>
    </source>
</evidence>
<keyword evidence="2" id="KW-1185">Reference proteome</keyword>
<dbReference type="EMBL" id="AONQ01000030">
    <property type="protein sequence ID" value="EME69631.1"/>
    <property type="molecule type" value="Genomic_DNA"/>
</dbReference>
<evidence type="ECO:0000313" key="2">
    <source>
        <dbReference type="Proteomes" id="UP000011744"/>
    </source>
</evidence>
<comment type="caution">
    <text evidence="1">The sequence shown here is derived from an EMBL/GenBank/DDBJ whole genome shotgun (WGS) entry which is preliminary data.</text>
</comment>
<dbReference type="PATRIC" id="fig|1244869.3.peg.2508"/>
<reference evidence="1 2" key="1">
    <citation type="journal article" date="2014" name="Genome Announc.">
        <title>Draft Genome Sequence of Magnetospirillum sp. Strain SO-1, a Freshwater Magnetotactic Bacterium Isolated from the Ol'khovka River, Russia.</title>
        <authorList>
            <person name="Grouzdev D.S."/>
            <person name="Dziuba M.V."/>
            <person name="Sukhacheva M.S."/>
            <person name="Mardanov A.V."/>
            <person name="Beletskiy A.V."/>
            <person name="Kuznetsov B.B."/>
            <person name="Skryabin K.G."/>
        </authorList>
    </citation>
    <scope>NUCLEOTIDE SEQUENCE [LARGE SCALE GENOMIC DNA]</scope>
    <source>
        <strain evidence="1 2">SO-1</strain>
    </source>
</reference>
<dbReference type="Proteomes" id="UP000011744">
    <property type="component" value="Unassembled WGS sequence"/>
</dbReference>
<protein>
    <submittedName>
        <fullName evidence="1">Uncharacterized protein</fullName>
    </submittedName>
</protein>
<gene>
    <name evidence="1" type="ORF">H261_12426</name>
</gene>
<name>M2Y9F0_9PROT</name>